<reference evidence="4" key="1">
    <citation type="submission" date="2017-02" db="UniProtKB">
        <authorList>
            <consortium name="WormBaseParasite"/>
        </authorList>
    </citation>
    <scope>IDENTIFICATION</scope>
</reference>
<proteinExistence type="predicted"/>
<dbReference type="EMBL" id="UZAF01018869">
    <property type="protein sequence ID" value="VDO55682.1"/>
    <property type="molecule type" value="Genomic_DNA"/>
</dbReference>
<dbReference type="SUPFAM" id="SSF56112">
    <property type="entry name" value="Protein kinase-like (PK-like)"/>
    <property type="match status" value="1"/>
</dbReference>
<dbReference type="GO" id="GO:0005524">
    <property type="term" value="F:ATP binding"/>
    <property type="evidence" value="ECO:0007669"/>
    <property type="project" value="InterPro"/>
</dbReference>
<dbReference type="Gene3D" id="1.10.510.10">
    <property type="entry name" value="Transferase(Phosphotransferase) domain 1"/>
    <property type="match status" value="1"/>
</dbReference>
<evidence type="ECO:0000313" key="2">
    <source>
        <dbReference type="EMBL" id="VDO55682.1"/>
    </source>
</evidence>
<keyword evidence="3" id="KW-1185">Reference proteome</keyword>
<dbReference type="PROSITE" id="PS50011">
    <property type="entry name" value="PROTEIN_KINASE_DOM"/>
    <property type="match status" value="1"/>
</dbReference>
<dbReference type="Proteomes" id="UP000268014">
    <property type="component" value="Unassembled WGS sequence"/>
</dbReference>
<name>A0A0N4WU76_HAEPC</name>
<evidence type="ECO:0000259" key="1">
    <source>
        <dbReference type="PROSITE" id="PS50011"/>
    </source>
</evidence>
<dbReference type="WBParaSite" id="HPLM_0001518801-mRNA-1">
    <property type="protein sequence ID" value="HPLM_0001518801-mRNA-1"/>
    <property type="gene ID" value="HPLM_0001518801"/>
</dbReference>
<dbReference type="OrthoDB" id="10020333at2759"/>
<dbReference type="AlphaFoldDB" id="A0A0N4WU76"/>
<feature type="domain" description="Protein kinase" evidence="1">
    <location>
        <begin position="1"/>
        <end position="156"/>
    </location>
</feature>
<protein>
    <submittedName>
        <fullName evidence="4">Protein kinase domain-containing protein</fullName>
    </submittedName>
</protein>
<dbReference type="PANTHER" id="PTHR11909">
    <property type="entry name" value="CASEIN KINASE-RELATED"/>
    <property type="match status" value="1"/>
</dbReference>
<evidence type="ECO:0000313" key="4">
    <source>
        <dbReference type="WBParaSite" id="HPLM_0001518801-mRNA-1"/>
    </source>
</evidence>
<dbReference type="InterPro" id="IPR050235">
    <property type="entry name" value="CK1_Ser-Thr_kinase"/>
</dbReference>
<sequence>MESVDRRFSMSTAIRAAEQTLSGIRDVHICGFLHRDIKPPNFAIGREEDNLQQTIYILDFGLCRHEKDLRYMREKAAFRGTTRYASISALEMVKAYFKKDQCRRDDVEAWWYMVLEWMTGQLPWRHCRVSLSAVLDHFWPSVRVEQSLSYSGDGFE</sequence>
<organism evidence="4">
    <name type="scientific">Haemonchus placei</name>
    <name type="common">Barber's pole worm</name>
    <dbReference type="NCBI Taxonomy" id="6290"/>
    <lineage>
        <taxon>Eukaryota</taxon>
        <taxon>Metazoa</taxon>
        <taxon>Ecdysozoa</taxon>
        <taxon>Nematoda</taxon>
        <taxon>Chromadorea</taxon>
        <taxon>Rhabditida</taxon>
        <taxon>Rhabditina</taxon>
        <taxon>Rhabditomorpha</taxon>
        <taxon>Strongyloidea</taxon>
        <taxon>Trichostrongylidae</taxon>
        <taxon>Haemonchus</taxon>
    </lineage>
</organism>
<accession>A0A0N4WU76</accession>
<gene>
    <name evidence="2" type="ORF">HPLM_LOCUS15180</name>
</gene>
<reference evidence="2 3" key="2">
    <citation type="submission" date="2018-11" db="EMBL/GenBank/DDBJ databases">
        <authorList>
            <consortium name="Pathogen Informatics"/>
        </authorList>
    </citation>
    <scope>NUCLEOTIDE SEQUENCE [LARGE SCALE GENOMIC DNA]</scope>
    <source>
        <strain evidence="2 3">MHpl1</strain>
    </source>
</reference>
<dbReference type="STRING" id="6290.A0A0N4WU76"/>
<dbReference type="InterPro" id="IPR011009">
    <property type="entry name" value="Kinase-like_dom_sf"/>
</dbReference>
<dbReference type="InterPro" id="IPR000719">
    <property type="entry name" value="Prot_kinase_dom"/>
</dbReference>
<dbReference type="OMA" id="MILEWMI"/>
<dbReference type="GO" id="GO:0004672">
    <property type="term" value="F:protein kinase activity"/>
    <property type="evidence" value="ECO:0007669"/>
    <property type="project" value="InterPro"/>
</dbReference>
<evidence type="ECO:0000313" key="3">
    <source>
        <dbReference type="Proteomes" id="UP000268014"/>
    </source>
</evidence>
<dbReference type="Pfam" id="PF00069">
    <property type="entry name" value="Pkinase"/>
    <property type="match status" value="1"/>
</dbReference>